<reference evidence="1" key="1">
    <citation type="submission" date="2023-10" db="EMBL/GenBank/DDBJ databases">
        <title>Genome assembly of Pristionchus species.</title>
        <authorList>
            <person name="Yoshida K."/>
            <person name="Sommer R.J."/>
        </authorList>
    </citation>
    <scope>NUCLEOTIDE SEQUENCE</scope>
    <source>
        <strain evidence="1">RS5133</strain>
    </source>
</reference>
<dbReference type="PANTHER" id="PTHR31562:SF9">
    <property type="entry name" value="GLYCOSYLTRANSFERASE FAMILY 8 PROTEIN"/>
    <property type="match status" value="1"/>
</dbReference>
<gene>
    <name evidence="1" type="ORF">PFISCL1PPCAC_12084</name>
</gene>
<dbReference type="InterPro" id="IPR004988">
    <property type="entry name" value="DUF273"/>
</dbReference>
<evidence type="ECO:0000313" key="1">
    <source>
        <dbReference type="EMBL" id="GMT20787.1"/>
    </source>
</evidence>
<keyword evidence="2" id="KW-1185">Reference proteome</keyword>
<dbReference type="Gene3D" id="3.90.550.10">
    <property type="entry name" value="Spore Coat Polysaccharide Biosynthesis Protein SpsA, Chain A"/>
    <property type="match status" value="1"/>
</dbReference>
<accession>A0AAV5VRZ4</accession>
<dbReference type="Pfam" id="PF03314">
    <property type="entry name" value="DUF273"/>
    <property type="match status" value="1"/>
</dbReference>
<organism evidence="1 2">
    <name type="scientific">Pristionchus fissidentatus</name>
    <dbReference type="NCBI Taxonomy" id="1538716"/>
    <lineage>
        <taxon>Eukaryota</taxon>
        <taxon>Metazoa</taxon>
        <taxon>Ecdysozoa</taxon>
        <taxon>Nematoda</taxon>
        <taxon>Chromadorea</taxon>
        <taxon>Rhabditida</taxon>
        <taxon>Rhabditina</taxon>
        <taxon>Diplogasteromorpha</taxon>
        <taxon>Diplogasteroidea</taxon>
        <taxon>Neodiplogasteridae</taxon>
        <taxon>Pristionchus</taxon>
    </lineage>
</organism>
<sequence length="157" mass="18632">MPKIRFQLFFRRHCNVHRFMKEQVLEDSWLLFIDGDVGVVNPDALIENYLEPGYEIYLFDRFWNWEYAALSYLVKNNERGRAWVNGFATFEFQLPHSHHGTDNGALHPFMMFYLVPETRNETTRSRMSSLCLSIWNRSTSWDDVFSMEACVRTVSCA</sequence>
<dbReference type="EMBL" id="BTSY01000003">
    <property type="protein sequence ID" value="GMT20787.1"/>
    <property type="molecule type" value="Genomic_DNA"/>
</dbReference>
<dbReference type="AlphaFoldDB" id="A0AAV5VRZ4"/>
<dbReference type="InterPro" id="IPR029044">
    <property type="entry name" value="Nucleotide-diphossugar_trans"/>
</dbReference>
<dbReference type="Proteomes" id="UP001432322">
    <property type="component" value="Unassembled WGS sequence"/>
</dbReference>
<name>A0AAV5VRZ4_9BILA</name>
<proteinExistence type="predicted"/>
<protein>
    <recommendedName>
        <fullName evidence="3">Glycosyltransferase</fullName>
    </recommendedName>
</protein>
<comment type="caution">
    <text evidence="1">The sequence shown here is derived from an EMBL/GenBank/DDBJ whole genome shotgun (WGS) entry which is preliminary data.</text>
</comment>
<evidence type="ECO:0008006" key="3">
    <source>
        <dbReference type="Google" id="ProtNLM"/>
    </source>
</evidence>
<dbReference type="PANTHER" id="PTHR31562">
    <property type="entry name" value="PROTEIN CBG18972"/>
    <property type="match status" value="1"/>
</dbReference>
<evidence type="ECO:0000313" key="2">
    <source>
        <dbReference type="Proteomes" id="UP001432322"/>
    </source>
</evidence>